<keyword evidence="3" id="KW-1185">Reference proteome</keyword>
<organism evidence="2 3">
    <name type="scientific">Vibrio qingdaonensis</name>
    <dbReference type="NCBI Taxonomy" id="2829491"/>
    <lineage>
        <taxon>Bacteria</taxon>
        <taxon>Pseudomonadati</taxon>
        <taxon>Pseudomonadota</taxon>
        <taxon>Gammaproteobacteria</taxon>
        <taxon>Vibrionales</taxon>
        <taxon>Vibrionaceae</taxon>
        <taxon>Vibrio</taxon>
    </lineage>
</organism>
<evidence type="ECO:0000256" key="1">
    <source>
        <dbReference type="SAM" id="SignalP"/>
    </source>
</evidence>
<gene>
    <name evidence="2" type="ORF">MD535_09260</name>
</gene>
<keyword evidence="1" id="KW-0732">Signal</keyword>
<evidence type="ECO:0000313" key="2">
    <source>
        <dbReference type="EMBL" id="MCW8346193.1"/>
    </source>
</evidence>
<dbReference type="RefSeq" id="WP_265674577.1">
    <property type="nucleotide sequence ID" value="NZ_JAKRRY010000009.1"/>
</dbReference>
<sequence>MARRWWGLWAICLAFTASAEVFDGFPDVVVCEVGKPYRNGSITLFAEYQDQNRIVYYRSMDGKQGVKIDRKGLVSASHKHSKNNCVGQTLNTLMSKGKTFNFQMIEKE</sequence>
<accession>A0A9X3HWF5</accession>
<feature type="signal peptide" evidence="1">
    <location>
        <begin position="1"/>
        <end position="19"/>
    </location>
</feature>
<reference evidence="2" key="1">
    <citation type="submission" date="2022-02" db="EMBL/GenBank/DDBJ databases">
        <title>Vibrio sp. nov, a new bacterium isolated from seawater.</title>
        <authorList>
            <person name="Yuan Y."/>
        </authorList>
    </citation>
    <scope>NUCLEOTIDE SEQUENCE</scope>
    <source>
        <strain evidence="2">ZSDZ65</strain>
    </source>
</reference>
<comment type="caution">
    <text evidence="2">The sequence shown here is derived from an EMBL/GenBank/DDBJ whole genome shotgun (WGS) entry which is preliminary data.</text>
</comment>
<evidence type="ECO:0000313" key="3">
    <source>
        <dbReference type="Proteomes" id="UP001155587"/>
    </source>
</evidence>
<feature type="chain" id="PRO_5040942780" evidence="1">
    <location>
        <begin position="20"/>
        <end position="108"/>
    </location>
</feature>
<dbReference type="AlphaFoldDB" id="A0A9X3HWF5"/>
<dbReference type="Proteomes" id="UP001155587">
    <property type="component" value="Unassembled WGS sequence"/>
</dbReference>
<name>A0A9X3HWF5_9VIBR</name>
<protein>
    <submittedName>
        <fullName evidence="2">Uncharacterized protein</fullName>
    </submittedName>
</protein>
<dbReference type="EMBL" id="JAKRRY010000009">
    <property type="protein sequence ID" value="MCW8346193.1"/>
    <property type="molecule type" value="Genomic_DNA"/>
</dbReference>
<proteinExistence type="predicted"/>